<dbReference type="Gene3D" id="3.40.430.10">
    <property type="entry name" value="Dihydrofolate Reductase, subunit A"/>
    <property type="match status" value="1"/>
</dbReference>
<dbReference type="RefSeq" id="WP_110128140.1">
    <property type="nucleotide sequence ID" value="NZ_QHLY01000012.1"/>
</dbReference>
<keyword evidence="2" id="KW-0521">NADP</keyword>
<comment type="caution">
    <text evidence="5">The sequence shown here is derived from an EMBL/GenBank/DDBJ whole genome shotgun (WGS) entry which is preliminary data.</text>
</comment>
<dbReference type="InterPro" id="IPR024072">
    <property type="entry name" value="DHFR-like_dom_sf"/>
</dbReference>
<evidence type="ECO:0000313" key="5">
    <source>
        <dbReference type="EMBL" id="PXA68473.1"/>
    </source>
</evidence>
<protein>
    <submittedName>
        <fullName evidence="5">Pyrimidine reductase family protein</fullName>
    </submittedName>
</protein>
<accession>A0A317ZTK9</accession>
<dbReference type="InterPro" id="IPR050765">
    <property type="entry name" value="Riboflavin_Biosynth_HTPR"/>
</dbReference>
<gene>
    <name evidence="5" type="ORF">CTB96_17930</name>
</gene>
<dbReference type="EMBL" id="QHLY01000012">
    <property type="protein sequence ID" value="PXA68473.1"/>
    <property type="molecule type" value="Genomic_DNA"/>
</dbReference>
<dbReference type="PANTHER" id="PTHR38011">
    <property type="entry name" value="DIHYDROFOLATE REDUCTASE FAMILY PROTEIN (AFU_ORTHOLOGUE AFUA_8G06820)"/>
    <property type="match status" value="1"/>
</dbReference>
<dbReference type="GO" id="GO:0008703">
    <property type="term" value="F:5-amino-6-(5-phosphoribosylamino)uracil reductase activity"/>
    <property type="evidence" value="ECO:0007669"/>
    <property type="project" value="InterPro"/>
</dbReference>
<sequence length="243" mass="25394">MTGPELPDAAEVRARYEVTDRAAPYLRVNFISSLDGAATHDGLSGGLGDAADRLVFDTLRMFTDLILVGAGTVRAEGYGGIRLDADAVAWRIAHGLPEQPPVAIVSGRLDLDPAHPVFTRAATRPLVVTHGGAPAGKRTALAEVADVLVCGEASVDHALMLTTLAERGYPQVLCEGGPSLFGSLLAADLVDELCLTLAPLLESGRAPRIAGAPEASPRPMRLAHAIPAGSTLLLRYLRPRTVG</sequence>
<dbReference type="Proteomes" id="UP000246722">
    <property type="component" value="Unassembled WGS sequence"/>
</dbReference>
<dbReference type="AlphaFoldDB" id="A0A317ZTK9"/>
<evidence type="ECO:0000256" key="3">
    <source>
        <dbReference type="ARBA" id="ARBA00023002"/>
    </source>
</evidence>
<dbReference type="OrthoDB" id="5243299at2"/>
<reference evidence="5 6" key="1">
    <citation type="submission" date="2018-05" db="EMBL/GenBank/DDBJ databases">
        <title>Genetic diversity of glacier-inhabiting Cryobacterium bacteria in China and description of Cryobacterium mengkeensis sp. nov. and Arthrobacter glacialis sp. nov.</title>
        <authorList>
            <person name="Liu Q."/>
            <person name="Xin Y.-H."/>
        </authorList>
    </citation>
    <scope>NUCLEOTIDE SEQUENCE [LARGE SCALE GENOMIC DNA]</scope>
    <source>
        <strain evidence="5 6">SK-1</strain>
    </source>
</reference>
<dbReference type="GO" id="GO:0009231">
    <property type="term" value="P:riboflavin biosynthetic process"/>
    <property type="evidence" value="ECO:0007669"/>
    <property type="project" value="InterPro"/>
</dbReference>
<dbReference type="NCBIfam" id="NF010663">
    <property type="entry name" value="PRK14059.1-1"/>
    <property type="match status" value="1"/>
</dbReference>
<proteinExistence type="predicted"/>
<evidence type="ECO:0000256" key="1">
    <source>
        <dbReference type="ARBA" id="ARBA00005104"/>
    </source>
</evidence>
<keyword evidence="6" id="KW-1185">Reference proteome</keyword>
<organism evidence="5 6">
    <name type="scientific">Cryobacterium arcticum</name>
    <dbReference type="NCBI Taxonomy" id="670052"/>
    <lineage>
        <taxon>Bacteria</taxon>
        <taxon>Bacillati</taxon>
        <taxon>Actinomycetota</taxon>
        <taxon>Actinomycetes</taxon>
        <taxon>Micrococcales</taxon>
        <taxon>Microbacteriaceae</taxon>
        <taxon>Cryobacterium</taxon>
    </lineage>
</organism>
<dbReference type="SUPFAM" id="SSF53597">
    <property type="entry name" value="Dihydrofolate reductase-like"/>
    <property type="match status" value="1"/>
</dbReference>
<comment type="pathway">
    <text evidence="1">Cofactor biosynthesis; riboflavin biosynthesis.</text>
</comment>
<evidence type="ECO:0000256" key="2">
    <source>
        <dbReference type="ARBA" id="ARBA00022857"/>
    </source>
</evidence>
<dbReference type="InterPro" id="IPR002734">
    <property type="entry name" value="RibDG_C"/>
</dbReference>
<evidence type="ECO:0000313" key="6">
    <source>
        <dbReference type="Proteomes" id="UP000246722"/>
    </source>
</evidence>
<feature type="domain" description="Bacterial bifunctional deaminase-reductase C-terminal" evidence="4">
    <location>
        <begin position="24"/>
        <end position="213"/>
    </location>
</feature>
<dbReference type="Pfam" id="PF01872">
    <property type="entry name" value="RibD_C"/>
    <property type="match status" value="1"/>
</dbReference>
<keyword evidence="3" id="KW-0560">Oxidoreductase</keyword>
<name>A0A317ZTK9_9MICO</name>
<evidence type="ECO:0000259" key="4">
    <source>
        <dbReference type="Pfam" id="PF01872"/>
    </source>
</evidence>
<dbReference type="PANTHER" id="PTHR38011:SF7">
    <property type="entry name" value="2,5-DIAMINO-6-RIBOSYLAMINO-4(3H)-PYRIMIDINONE 5'-PHOSPHATE REDUCTASE"/>
    <property type="match status" value="1"/>
</dbReference>